<sequence length="316" mass="33161">MVRGEQLVVTGRHRVGGARIVPQPPHRRWLRPGGPGTPVRRLLILLLIPPSALTLLVAGALAPFGWMLLLTVVLGTVAFAGLVVAVIRAFPSPVPDPPGVLLVPILGVVLAPVILAALATHAYVLEVRGVTRPAVVARVVEHQGKSTSYECIMRYGGGAQGPGSVSCEKDDRAGDEVRVVWDPEGAVKPEFERDVGDASGYADFAMVADVLVMCLADGAAAVGFVRRHTEVRRRAAAAPEAPEPLPVHHRTNTAPPTAPDGEPALEQSRQTSDSGNNGDTAGRRGSSGTSTFCRPQLAPNGSADDPDRSVRRGCVP</sequence>
<keyword evidence="2" id="KW-1133">Transmembrane helix</keyword>
<evidence type="ECO:0000313" key="4">
    <source>
        <dbReference type="Proteomes" id="UP000032458"/>
    </source>
</evidence>
<dbReference type="Proteomes" id="UP000032458">
    <property type="component" value="Unassembled WGS sequence"/>
</dbReference>
<gene>
    <name evidence="3" type="ORF">SNA_20120</name>
</gene>
<keyword evidence="2" id="KW-0472">Membrane</keyword>
<feature type="region of interest" description="Disordered" evidence="1">
    <location>
        <begin position="235"/>
        <end position="316"/>
    </location>
</feature>
<evidence type="ECO:0000313" key="3">
    <source>
        <dbReference type="EMBL" id="KIZ16599.1"/>
    </source>
</evidence>
<organism evidence="3 4">
    <name type="scientific">Streptomyces natalensis ATCC 27448</name>
    <dbReference type="NCBI Taxonomy" id="1240678"/>
    <lineage>
        <taxon>Bacteria</taxon>
        <taxon>Bacillati</taxon>
        <taxon>Actinomycetota</taxon>
        <taxon>Actinomycetes</taxon>
        <taxon>Kitasatosporales</taxon>
        <taxon>Streptomycetaceae</taxon>
        <taxon>Streptomyces</taxon>
    </lineage>
</organism>
<feature type="transmembrane region" description="Helical" evidence="2">
    <location>
        <begin position="204"/>
        <end position="225"/>
    </location>
</feature>
<dbReference type="PATRIC" id="fig|1240678.4.peg.4245"/>
<protein>
    <submittedName>
        <fullName evidence="3">Uncharacterized protein</fullName>
    </submittedName>
</protein>
<feature type="transmembrane region" description="Helical" evidence="2">
    <location>
        <begin position="99"/>
        <end position="124"/>
    </location>
</feature>
<proteinExistence type="predicted"/>
<accession>A0A0D7CK35</accession>
<evidence type="ECO:0000256" key="1">
    <source>
        <dbReference type="SAM" id="MobiDB-lite"/>
    </source>
</evidence>
<dbReference type="EMBL" id="JRKI01000027">
    <property type="protein sequence ID" value="KIZ16599.1"/>
    <property type="molecule type" value="Genomic_DNA"/>
</dbReference>
<name>A0A0D7CK35_9ACTN</name>
<feature type="transmembrane region" description="Helical" evidence="2">
    <location>
        <begin position="42"/>
        <end position="62"/>
    </location>
</feature>
<keyword evidence="4" id="KW-1185">Reference proteome</keyword>
<comment type="caution">
    <text evidence="3">The sequence shown here is derived from an EMBL/GenBank/DDBJ whole genome shotgun (WGS) entry which is preliminary data.</text>
</comment>
<dbReference type="AlphaFoldDB" id="A0A0D7CK35"/>
<feature type="transmembrane region" description="Helical" evidence="2">
    <location>
        <begin position="68"/>
        <end position="87"/>
    </location>
</feature>
<feature type="compositionally biased region" description="Polar residues" evidence="1">
    <location>
        <begin position="267"/>
        <end position="279"/>
    </location>
</feature>
<keyword evidence="2" id="KW-0812">Transmembrane</keyword>
<reference evidence="3 4" key="1">
    <citation type="submission" date="2014-09" db="EMBL/GenBank/DDBJ databases">
        <title>Draft genome sequence of Streptomyces natalensis ATCC 27448, producer of the antifungal pimaricin.</title>
        <authorList>
            <person name="Mendes M.V."/>
            <person name="Beites T."/>
            <person name="Pires S."/>
            <person name="Santos C.L."/>
            <person name="Moradas-Ferreira P."/>
        </authorList>
    </citation>
    <scope>NUCLEOTIDE SEQUENCE [LARGE SCALE GENOMIC DNA]</scope>
    <source>
        <strain evidence="3 4">ATCC 27448</strain>
    </source>
</reference>
<evidence type="ECO:0000256" key="2">
    <source>
        <dbReference type="SAM" id="Phobius"/>
    </source>
</evidence>